<comment type="caution">
    <text evidence="2">The sequence shown here is derived from an EMBL/GenBank/DDBJ whole genome shotgun (WGS) entry which is preliminary data.</text>
</comment>
<proteinExistence type="predicted"/>
<evidence type="ECO:0000313" key="3">
    <source>
        <dbReference type="Proteomes" id="UP000661112"/>
    </source>
</evidence>
<dbReference type="SUPFAM" id="SSF53448">
    <property type="entry name" value="Nucleotide-diphospho-sugar transferases"/>
    <property type="match status" value="1"/>
</dbReference>
<dbReference type="CDD" id="cd00761">
    <property type="entry name" value="Glyco_tranf_GTA_type"/>
    <property type="match status" value="1"/>
</dbReference>
<feature type="domain" description="Glycosyltransferase 2-like" evidence="1">
    <location>
        <begin position="19"/>
        <end position="139"/>
    </location>
</feature>
<gene>
    <name evidence="2" type="ORF">H6G83_13585</name>
</gene>
<protein>
    <submittedName>
        <fullName evidence="2">Glycosyltransferase family 2 protein</fullName>
    </submittedName>
</protein>
<dbReference type="Proteomes" id="UP000661112">
    <property type="component" value="Unassembled WGS sequence"/>
</dbReference>
<organism evidence="2 3">
    <name type="scientific">Anabaena azotica FACHB-119</name>
    <dbReference type="NCBI Taxonomy" id="947527"/>
    <lineage>
        <taxon>Bacteria</taxon>
        <taxon>Bacillati</taxon>
        <taxon>Cyanobacteriota</taxon>
        <taxon>Cyanophyceae</taxon>
        <taxon>Nostocales</taxon>
        <taxon>Nostocaceae</taxon>
        <taxon>Anabaena</taxon>
        <taxon>Anabaena azotica</taxon>
    </lineage>
</organism>
<sequence length="383" mass="44119">MSASFTLFTKPGNNCPLVSVIIPAYNAAEFIERTLNSVINQTYPHIEVIVVDDGSQDETSAIVQSIMQQDHRIQLLHQPNAGVAAARNLAIKQAKGEFIAPIDADDTWYPQNLAKQVQRFQESDSSVGLVYSWSVVIDEADNPNGDFHISEYEGDVYIALLYRNFLGNASSTLVRRSCFDRVGLYDCEFKAKGCQGCEDWDLYLRIAEQYQVRVVREFLVGYRQTTSSMSHNYSSMVNSQQSVLALIQQKHPEIPHVLYRWSCSLFYIYIARKSSVSGKYWQTLLCLYKALKLDFSMTLLRPDLYVQTLKIILISFIRIISLVFPQTHTFFRTNKNNHPQQLQLKNGKRLMKIKKILPSKIYEDWRINWLSKKVAIQRYRVTA</sequence>
<dbReference type="PANTHER" id="PTHR43685">
    <property type="entry name" value="GLYCOSYLTRANSFERASE"/>
    <property type="match status" value="1"/>
</dbReference>
<dbReference type="InterPro" id="IPR029044">
    <property type="entry name" value="Nucleotide-diphossugar_trans"/>
</dbReference>
<reference evidence="2 3" key="1">
    <citation type="journal article" date="2020" name="ISME J.">
        <title>Comparative genomics reveals insights into cyanobacterial evolution and habitat adaptation.</title>
        <authorList>
            <person name="Chen M.Y."/>
            <person name="Teng W.K."/>
            <person name="Zhao L."/>
            <person name="Hu C.X."/>
            <person name="Zhou Y.K."/>
            <person name="Han B.P."/>
            <person name="Song L.R."/>
            <person name="Shu W.S."/>
        </authorList>
    </citation>
    <scope>NUCLEOTIDE SEQUENCE [LARGE SCALE GENOMIC DNA]</scope>
    <source>
        <strain evidence="2 3">FACHB-119</strain>
    </source>
</reference>
<dbReference type="InterPro" id="IPR050834">
    <property type="entry name" value="Glycosyltransf_2"/>
</dbReference>
<evidence type="ECO:0000259" key="1">
    <source>
        <dbReference type="Pfam" id="PF00535"/>
    </source>
</evidence>
<keyword evidence="3" id="KW-1185">Reference proteome</keyword>
<dbReference type="InterPro" id="IPR001173">
    <property type="entry name" value="Glyco_trans_2-like"/>
</dbReference>
<dbReference type="Pfam" id="PF00535">
    <property type="entry name" value="Glycos_transf_2"/>
    <property type="match status" value="1"/>
</dbReference>
<dbReference type="PANTHER" id="PTHR43685:SF11">
    <property type="entry name" value="GLYCOSYLTRANSFERASE TAGX-RELATED"/>
    <property type="match status" value="1"/>
</dbReference>
<name>A0ABR8D5V6_9NOST</name>
<evidence type="ECO:0000313" key="2">
    <source>
        <dbReference type="EMBL" id="MBD2501622.1"/>
    </source>
</evidence>
<dbReference type="RefSeq" id="WP_190472787.1">
    <property type="nucleotide sequence ID" value="NZ_JACJSG010000016.1"/>
</dbReference>
<dbReference type="EMBL" id="JACJSG010000016">
    <property type="protein sequence ID" value="MBD2501622.1"/>
    <property type="molecule type" value="Genomic_DNA"/>
</dbReference>
<accession>A0ABR8D5V6</accession>
<dbReference type="Gene3D" id="3.90.550.10">
    <property type="entry name" value="Spore Coat Polysaccharide Biosynthesis Protein SpsA, Chain A"/>
    <property type="match status" value="1"/>
</dbReference>